<evidence type="ECO:0000313" key="2">
    <source>
        <dbReference type="EMBL" id="GAC66603.1"/>
    </source>
</evidence>
<comment type="caution">
    <text evidence="2">The sequence shown here is derived from an EMBL/GenBank/DDBJ whole genome shotgun (WGS) entry which is preliminary data.</text>
</comment>
<dbReference type="NCBIfam" id="TIGR01488">
    <property type="entry name" value="HAD-SF-IB"/>
    <property type="match status" value="1"/>
</dbReference>
<dbReference type="SUPFAM" id="SSF56784">
    <property type="entry name" value="HAD-like"/>
    <property type="match status" value="1"/>
</dbReference>
<sequence>MEIRGIVFFDIDGTLIPSMSSGSFLASRLGHQRQLDRAERRYATGELTNEQVSVIDAKGWRGVRTAVVDRWLDDLPLISGIETVVAWCRDKRVEPVLASLAWQPVSNSIARRHGFTPNGGPRVGVTDGAFDGTVAEHFDEYDKRDKALELAAARGVPPLRCCAVGDSRSDIPLFDALPSSLALNAGTVAQDAATDTLDTTDLIDMLPWLEAWIRTVG</sequence>
<organism evidence="2 3">
    <name type="scientific">Gordonia soli NBRC 108243</name>
    <dbReference type="NCBI Taxonomy" id="1223545"/>
    <lineage>
        <taxon>Bacteria</taxon>
        <taxon>Bacillati</taxon>
        <taxon>Actinomycetota</taxon>
        <taxon>Actinomycetes</taxon>
        <taxon>Mycobacteriales</taxon>
        <taxon>Gordoniaceae</taxon>
        <taxon>Gordonia</taxon>
    </lineage>
</organism>
<keyword evidence="3" id="KW-1185">Reference proteome</keyword>
<reference evidence="2 3" key="1">
    <citation type="submission" date="2013-01" db="EMBL/GenBank/DDBJ databases">
        <title>Whole genome shotgun sequence of Gordonia soli NBRC 108243.</title>
        <authorList>
            <person name="Isaki-Nakamura S."/>
            <person name="Hosoyama A."/>
            <person name="Tsuchikane K."/>
            <person name="Ando Y."/>
            <person name="Baba S."/>
            <person name="Ohji S."/>
            <person name="Hamada M."/>
            <person name="Tamura T."/>
            <person name="Yamazoe A."/>
            <person name="Yamazaki S."/>
            <person name="Fujita N."/>
        </authorList>
    </citation>
    <scope>NUCLEOTIDE SEQUENCE [LARGE SCALE GENOMIC DNA]</scope>
    <source>
        <strain evidence="2 3">NBRC 108243</strain>
    </source>
</reference>
<dbReference type="Gene3D" id="3.40.50.1000">
    <property type="entry name" value="HAD superfamily/HAD-like"/>
    <property type="match status" value="1"/>
</dbReference>
<gene>
    <name evidence="2" type="primary">serB</name>
    <name evidence="2" type="ORF">GS4_03_00510</name>
</gene>
<dbReference type="STRING" id="1223545.GS4_03_00510"/>
<evidence type="ECO:0000256" key="1">
    <source>
        <dbReference type="ARBA" id="ARBA00009184"/>
    </source>
</evidence>
<dbReference type="OrthoDB" id="25607at2"/>
<evidence type="ECO:0000313" key="3">
    <source>
        <dbReference type="Proteomes" id="UP000011666"/>
    </source>
</evidence>
<dbReference type="InterPro" id="IPR050582">
    <property type="entry name" value="HAD-like_SerB"/>
</dbReference>
<dbReference type="InterPro" id="IPR036412">
    <property type="entry name" value="HAD-like_sf"/>
</dbReference>
<dbReference type="AlphaFoldDB" id="M0QDA7"/>
<protein>
    <submittedName>
        <fullName evidence="2">Phosphoserine phosphatase</fullName>
    </submittedName>
</protein>
<dbReference type="Proteomes" id="UP000011666">
    <property type="component" value="Unassembled WGS sequence"/>
</dbReference>
<dbReference type="PANTHER" id="PTHR43344">
    <property type="entry name" value="PHOSPHOSERINE PHOSPHATASE"/>
    <property type="match status" value="1"/>
</dbReference>
<dbReference type="EMBL" id="BANX01000003">
    <property type="protein sequence ID" value="GAC66603.1"/>
    <property type="molecule type" value="Genomic_DNA"/>
</dbReference>
<comment type="similarity">
    <text evidence="1">Belongs to the HAD-like hydrolase superfamily. SerB family.</text>
</comment>
<accession>M0QDA7</accession>
<dbReference type="InterPro" id="IPR023214">
    <property type="entry name" value="HAD_sf"/>
</dbReference>
<proteinExistence type="inferred from homology"/>
<dbReference type="eggNOG" id="COG0560">
    <property type="taxonomic scope" value="Bacteria"/>
</dbReference>
<dbReference type="Pfam" id="PF12710">
    <property type="entry name" value="HAD"/>
    <property type="match status" value="1"/>
</dbReference>
<dbReference type="RefSeq" id="WP_007616958.1">
    <property type="nucleotide sequence ID" value="NZ_BANX01000003.1"/>
</dbReference>
<name>M0QDA7_9ACTN</name>